<reference evidence="1 2" key="1">
    <citation type="submission" date="2020-02" db="EMBL/GenBank/DDBJ databases">
        <title>Draft genome sequence of Haematococcus lacustris strain NIES-144.</title>
        <authorList>
            <person name="Morimoto D."/>
            <person name="Nakagawa S."/>
            <person name="Yoshida T."/>
            <person name="Sawayama S."/>
        </authorList>
    </citation>
    <scope>NUCLEOTIDE SEQUENCE [LARGE SCALE GENOMIC DNA]</scope>
    <source>
        <strain evidence="1 2">NIES-144</strain>
    </source>
</reference>
<evidence type="ECO:0000313" key="1">
    <source>
        <dbReference type="EMBL" id="GFH19822.1"/>
    </source>
</evidence>
<gene>
    <name evidence="1" type="ORF">HaLaN_16842</name>
</gene>
<evidence type="ECO:0000313" key="2">
    <source>
        <dbReference type="Proteomes" id="UP000485058"/>
    </source>
</evidence>
<dbReference type="Proteomes" id="UP000485058">
    <property type="component" value="Unassembled WGS sequence"/>
</dbReference>
<dbReference type="EMBL" id="BLLF01001526">
    <property type="protein sequence ID" value="GFH19822.1"/>
    <property type="molecule type" value="Genomic_DNA"/>
</dbReference>
<comment type="caution">
    <text evidence="1">The sequence shown here is derived from an EMBL/GenBank/DDBJ whole genome shotgun (WGS) entry which is preliminary data.</text>
</comment>
<name>A0A699ZV41_HAELA</name>
<feature type="non-terminal residue" evidence="1">
    <location>
        <position position="275"/>
    </location>
</feature>
<feature type="non-terminal residue" evidence="1">
    <location>
        <position position="1"/>
    </location>
</feature>
<organism evidence="1 2">
    <name type="scientific">Haematococcus lacustris</name>
    <name type="common">Green alga</name>
    <name type="synonym">Haematococcus pluvialis</name>
    <dbReference type="NCBI Taxonomy" id="44745"/>
    <lineage>
        <taxon>Eukaryota</taxon>
        <taxon>Viridiplantae</taxon>
        <taxon>Chlorophyta</taxon>
        <taxon>core chlorophytes</taxon>
        <taxon>Chlorophyceae</taxon>
        <taxon>CS clade</taxon>
        <taxon>Chlamydomonadales</taxon>
        <taxon>Haematococcaceae</taxon>
        <taxon>Haematococcus</taxon>
    </lineage>
</organism>
<keyword evidence="2" id="KW-1185">Reference proteome</keyword>
<sequence>MARALRKLGNHIIDGQDQAAAGAAVTLDSIDSNEGDLYAYDLGDGKFVKDTKGDWAARLLWQHFYDNWRPTDEDLVLDRIDVESFYRIKEFSQLGDQTIQVSLAPWRPDWAEEERQVRQEPIHRIGPLGCKKEDRQGSKERLTSAWTAMCPHHLLFLPRDKAAVAGLRASALSSELTPGHNVDEITLAIVNEDDKMLKRGGAQAVDHFQVQYFTFKAELRCQTAANNPVWSQAKAEVDNVSYRVRVFGFKTSCQTVGDYELRIFPMDTQGWMRPG</sequence>
<dbReference type="AlphaFoldDB" id="A0A699ZV41"/>
<proteinExistence type="predicted"/>
<protein>
    <submittedName>
        <fullName evidence="1">Uncharacterized protein</fullName>
    </submittedName>
</protein>
<accession>A0A699ZV41</accession>